<dbReference type="Gene3D" id="1.20.1440.60">
    <property type="entry name" value="23S rRNA-intervening sequence"/>
    <property type="match status" value="1"/>
</dbReference>
<gene>
    <name evidence="1" type="ORF">COX33_00480</name>
</gene>
<evidence type="ECO:0000313" key="2">
    <source>
        <dbReference type="Proteomes" id="UP000237258"/>
    </source>
</evidence>
<accession>A0A2G9YZN4</accession>
<dbReference type="InterPro" id="IPR012657">
    <property type="entry name" value="23S_rRNA-intervening_sequence"/>
</dbReference>
<organism evidence="1 2">
    <name type="scientific">Candidatus Nealsonbacteria bacterium CG23_combo_of_CG06-09_8_20_14_all_36_125</name>
    <dbReference type="NCBI Taxonomy" id="1974719"/>
    <lineage>
        <taxon>Bacteria</taxon>
        <taxon>Candidatus Nealsoniibacteriota</taxon>
    </lineage>
</organism>
<reference evidence="1 2" key="1">
    <citation type="submission" date="2017-09" db="EMBL/GenBank/DDBJ databases">
        <title>Depth-based differentiation of microbial function through sediment-hosted aquifers and enrichment of novel symbionts in the deep terrestrial subsurface.</title>
        <authorList>
            <person name="Probst A.J."/>
            <person name="Ladd B."/>
            <person name="Jarett J.K."/>
            <person name="Geller-Mcgrath D.E."/>
            <person name="Sieber C.M."/>
            <person name="Emerson J.B."/>
            <person name="Anantharaman K."/>
            <person name="Thomas B.C."/>
            <person name="Malmstrom R."/>
            <person name="Stieglmeier M."/>
            <person name="Klingl A."/>
            <person name="Woyke T."/>
            <person name="Ryan C.M."/>
            <person name="Banfield J.F."/>
        </authorList>
    </citation>
    <scope>NUCLEOTIDE SEQUENCE [LARGE SCALE GENOMIC DNA]</scope>
    <source>
        <strain evidence="1">CG23_combo_of_CG06-09_8_20_14_all_36_125</strain>
    </source>
</reference>
<comment type="caution">
    <text evidence="1">The sequence shown here is derived from an EMBL/GenBank/DDBJ whole genome shotgun (WGS) entry which is preliminary data.</text>
</comment>
<dbReference type="NCBIfam" id="TIGR02436">
    <property type="entry name" value="four helix bundle protein"/>
    <property type="match status" value="1"/>
</dbReference>
<name>A0A2G9YZN4_9BACT</name>
<dbReference type="SUPFAM" id="SSF158446">
    <property type="entry name" value="IVS-encoded protein-like"/>
    <property type="match status" value="1"/>
</dbReference>
<proteinExistence type="predicted"/>
<dbReference type="Proteomes" id="UP000237258">
    <property type="component" value="Unassembled WGS sequence"/>
</dbReference>
<dbReference type="PANTHER" id="PTHR38471">
    <property type="entry name" value="FOUR HELIX BUNDLE PROTEIN"/>
    <property type="match status" value="1"/>
</dbReference>
<dbReference type="InterPro" id="IPR036583">
    <property type="entry name" value="23S_rRNA_IVS_sf"/>
</dbReference>
<dbReference type="Pfam" id="PF05635">
    <property type="entry name" value="23S_rRNA_IVP"/>
    <property type="match status" value="1"/>
</dbReference>
<sequence length="131" mass="15104">MIKLLSKVEQRDNREFSENFKRRIYRFILRLIKFIEILPKNDDLCRVARDQLIRSGTSIGANYIEAIAGSSKKDFTNFLNNSLKSANESKFWLALLRDTGKGNKEEINELLKELIEIANILAASIRTLKGK</sequence>
<dbReference type="EMBL" id="PCRR01000013">
    <property type="protein sequence ID" value="PIP24682.1"/>
    <property type="molecule type" value="Genomic_DNA"/>
</dbReference>
<dbReference type="AlphaFoldDB" id="A0A2G9YZN4"/>
<dbReference type="PIRSF" id="PIRSF035652">
    <property type="entry name" value="CHP02436"/>
    <property type="match status" value="1"/>
</dbReference>
<protein>
    <submittedName>
        <fullName evidence="1">Four helix bundle protein</fullName>
    </submittedName>
</protein>
<evidence type="ECO:0000313" key="1">
    <source>
        <dbReference type="EMBL" id="PIP24682.1"/>
    </source>
</evidence>
<dbReference type="PANTHER" id="PTHR38471:SF2">
    <property type="entry name" value="FOUR HELIX BUNDLE PROTEIN"/>
    <property type="match status" value="1"/>
</dbReference>